<evidence type="ECO:0000259" key="2">
    <source>
        <dbReference type="Pfam" id="PF01757"/>
    </source>
</evidence>
<feature type="transmembrane region" description="Helical" evidence="1">
    <location>
        <begin position="138"/>
        <end position="156"/>
    </location>
</feature>
<dbReference type="STRING" id="1803665.GCA_001641335_06408"/>
<sequence>MIPRGSRHYPILDLYRAIASFAVVLYHIAGSLEIAGMASHAYVAVDFFFLLSGFVIDRAYGARLEDPSYRLEFLLLRFVRLWPMIVLGTLVGAFVATGSLLRGHALDLSNMALVLAFGLLLLPFGRMPLTASIFPFDGPLWSLFYEVVANAAYGFAFRWLRIPVLSILVILCGGGLVVISLQQGDLELGARTGEISAGFLRVGFSFFAGVLMSRIGTAPTVSGRTAIISVAVLIAVLFVPLPLHPIYDIACVLVAFPLLIWRSAATAVPPGWRQACSFVGELSYPLYAVHYPITRVFFYFQNKLALGKTALAFSIVLEVITCLGAAYAATKFVDQPVRDWLGSWIERVRSPRTVPVTGSTWVAQVLPATTAAASAGKPELSGRE</sequence>
<protein>
    <submittedName>
        <fullName evidence="3">Peptidoglycan/LPS O-acetylase OafA/YrhL</fullName>
    </submittedName>
</protein>
<feature type="transmembrane region" description="Helical" evidence="1">
    <location>
        <begin position="108"/>
        <end position="126"/>
    </location>
</feature>
<dbReference type="PANTHER" id="PTHR23028">
    <property type="entry name" value="ACETYLTRANSFERASE"/>
    <property type="match status" value="1"/>
</dbReference>
<dbReference type="AlphaFoldDB" id="A0A560DB61"/>
<dbReference type="OrthoDB" id="9796461at2"/>
<evidence type="ECO:0000313" key="3">
    <source>
        <dbReference type="EMBL" id="TWA94287.1"/>
    </source>
</evidence>
<comment type="caution">
    <text evidence="3">The sequence shown here is derived from an EMBL/GenBank/DDBJ whole genome shotgun (WGS) entry which is preliminary data.</text>
</comment>
<proteinExistence type="predicted"/>
<feature type="domain" description="Acyltransferase 3" evidence="2">
    <location>
        <begin position="12"/>
        <end position="322"/>
    </location>
</feature>
<evidence type="ECO:0000313" key="4">
    <source>
        <dbReference type="Proteomes" id="UP000319949"/>
    </source>
</evidence>
<keyword evidence="1" id="KW-0472">Membrane</keyword>
<feature type="transmembrane region" description="Helical" evidence="1">
    <location>
        <begin position="310"/>
        <end position="329"/>
    </location>
</feature>
<dbReference type="Pfam" id="PF01757">
    <property type="entry name" value="Acyl_transf_3"/>
    <property type="match status" value="1"/>
</dbReference>
<dbReference type="InterPro" id="IPR050879">
    <property type="entry name" value="Acyltransferase_3"/>
</dbReference>
<dbReference type="PANTHER" id="PTHR23028:SF134">
    <property type="entry name" value="PUTATIVE (AFU_ORTHOLOGUE AFUA_4G08520)-RELATED"/>
    <property type="match status" value="1"/>
</dbReference>
<dbReference type="EMBL" id="VITK01000008">
    <property type="protein sequence ID" value="TWA94287.1"/>
    <property type="molecule type" value="Genomic_DNA"/>
</dbReference>
<keyword evidence="1" id="KW-1133">Transmembrane helix</keyword>
<dbReference type="Proteomes" id="UP000319949">
    <property type="component" value="Unassembled WGS sequence"/>
</dbReference>
<dbReference type="InterPro" id="IPR002656">
    <property type="entry name" value="Acyl_transf_3_dom"/>
</dbReference>
<name>A0A560DB61_9BRAD</name>
<gene>
    <name evidence="3" type="ORF">FBZ96_10819</name>
</gene>
<organism evidence="3 4">
    <name type="scientific">Bradyrhizobium stylosanthis</name>
    <dbReference type="NCBI Taxonomy" id="1803665"/>
    <lineage>
        <taxon>Bacteria</taxon>
        <taxon>Pseudomonadati</taxon>
        <taxon>Pseudomonadota</taxon>
        <taxon>Alphaproteobacteria</taxon>
        <taxon>Hyphomicrobiales</taxon>
        <taxon>Nitrobacteraceae</taxon>
        <taxon>Bradyrhizobium</taxon>
    </lineage>
</organism>
<keyword evidence="1" id="KW-0812">Transmembrane</keyword>
<accession>A0A560DB61</accession>
<reference evidence="3 4" key="1">
    <citation type="submission" date="2019-06" db="EMBL/GenBank/DDBJ databases">
        <title>Genomic Encyclopedia of Type Strains, Phase IV (KMG-V): Genome sequencing to study the core and pangenomes of soil and plant-associated prokaryotes.</title>
        <authorList>
            <person name="Whitman W."/>
        </authorList>
    </citation>
    <scope>NUCLEOTIDE SEQUENCE [LARGE SCALE GENOMIC DNA]</scope>
    <source>
        <strain evidence="3 4">BR 510</strain>
    </source>
</reference>
<feature type="transmembrane region" description="Helical" evidence="1">
    <location>
        <begin position="81"/>
        <end position="102"/>
    </location>
</feature>
<dbReference type="GO" id="GO:0016747">
    <property type="term" value="F:acyltransferase activity, transferring groups other than amino-acyl groups"/>
    <property type="evidence" value="ECO:0007669"/>
    <property type="project" value="InterPro"/>
</dbReference>
<feature type="transmembrane region" description="Helical" evidence="1">
    <location>
        <begin position="162"/>
        <end position="181"/>
    </location>
</feature>
<dbReference type="RefSeq" id="WP_145667596.1">
    <property type="nucleotide sequence ID" value="NZ_VITK01000008.1"/>
</dbReference>
<feature type="transmembrane region" description="Helical" evidence="1">
    <location>
        <begin position="221"/>
        <end position="239"/>
    </location>
</feature>
<feature type="transmembrane region" description="Helical" evidence="1">
    <location>
        <begin position="193"/>
        <end position="215"/>
    </location>
</feature>
<evidence type="ECO:0000256" key="1">
    <source>
        <dbReference type="SAM" id="Phobius"/>
    </source>
</evidence>
<keyword evidence="4" id="KW-1185">Reference proteome</keyword>